<evidence type="ECO:0000313" key="2">
    <source>
        <dbReference type="Proteomes" id="UP000002630"/>
    </source>
</evidence>
<gene>
    <name evidence="1" type="ORF">Esi_0046_0085</name>
</gene>
<name>D7G1X3_ECTSI</name>
<sequence>MQCSIEGCTKTRFFQSAQADGGSFKQAKNVEKAESVLLFCCVFARRVPALSWFRNKRFPLAR</sequence>
<reference evidence="1 2" key="1">
    <citation type="journal article" date="2010" name="Nature">
        <title>The Ectocarpus genome and the independent evolution of multicellularity in brown algae.</title>
        <authorList>
            <person name="Cock J.M."/>
            <person name="Sterck L."/>
            <person name="Rouze P."/>
            <person name="Scornet D."/>
            <person name="Allen A.E."/>
            <person name="Amoutzias G."/>
            <person name="Anthouard V."/>
            <person name="Artiguenave F."/>
            <person name="Aury J.M."/>
            <person name="Badger J.H."/>
            <person name="Beszteri B."/>
            <person name="Billiau K."/>
            <person name="Bonnet E."/>
            <person name="Bothwell J.H."/>
            <person name="Bowler C."/>
            <person name="Boyen C."/>
            <person name="Brownlee C."/>
            <person name="Carrano C.J."/>
            <person name="Charrier B."/>
            <person name="Cho G.Y."/>
            <person name="Coelho S.M."/>
            <person name="Collen J."/>
            <person name="Corre E."/>
            <person name="Da Silva C."/>
            <person name="Delage L."/>
            <person name="Delaroque N."/>
            <person name="Dittami S.M."/>
            <person name="Doulbeau S."/>
            <person name="Elias M."/>
            <person name="Farnham G."/>
            <person name="Gachon C.M."/>
            <person name="Gschloessl B."/>
            <person name="Heesch S."/>
            <person name="Jabbari K."/>
            <person name="Jubin C."/>
            <person name="Kawai H."/>
            <person name="Kimura K."/>
            <person name="Kloareg B."/>
            <person name="Kupper F.C."/>
            <person name="Lang D."/>
            <person name="Le Bail A."/>
            <person name="Leblanc C."/>
            <person name="Lerouge P."/>
            <person name="Lohr M."/>
            <person name="Lopez P.J."/>
            <person name="Martens C."/>
            <person name="Maumus F."/>
            <person name="Michel G."/>
            <person name="Miranda-Saavedra D."/>
            <person name="Morales J."/>
            <person name="Moreau H."/>
            <person name="Motomura T."/>
            <person name="Nagasato C."/>
            <person name="Napoli C.A."/>
            <person name="Nelson D.R."/>
            <person name="Nyvall-Collen P."/>
            <person name="Peters A.F."/>
            <person name="Pommier C."/>
            <person name="Potin P."/>
            <person name="Poulain J."/>
            <person name="Quesneville H."/>
            <person name="Read B."/>
            <person name="Rensing S.A."/>
            <person name="Ritter A."/>
            <person name="Rousvoal S."/>
            <person name="Samanta M."/>
            <person name="Samson G."/>
            <person name="Schroeder D.C."/>
            <person name="Segurens B."/>
            <person name="Strittmatter M."/>
            <person name="Tonon T."/>
            <person name="Tregear J.W."/>
            <person name="Valentin K."/>
            <person name="von Dassow P."/>
            <person name="Yamagishi T."/>
            <person name="Van de Peer Y."/>
            <person name="Wincker P."/>
        </authorList>
    </citation>
    <scope>NUCLEOTIDE SEQUENCE [LARGE SCALE GENOMIC DNA]</scope>
    <source>
        <strain evidence="2">Ec32 / CCAP1310/4</strain>
    </source>
</reference>
<dbReference type="AlphaFoldDB" id="D7G1X3"/>
<protein>
    <submittedName>
        <fullName evidence="1">Uncharacterized protein</fullName>
    </submittedName>
</protein>
<dbReference type="EMBL" id="FN648663">
    <property type="protein sequence ID" value="CBJ48699.1"/>
    <property type="molecule type" value="Genomic_DNA"/>
</dbReference>
<keyword evidence="2" id="KW-1185">Reference proteome</keyword>
<organism evidence="1 2">
    <name type="scientific">Ectocarpus siliculosus</name>
    <name type="common">Brown alga</name>
    <name type="synonym">Conferva siliculosa</name>
    <dbReference type="NCBI Taxonomy" id="2880"/>
    <lineage>
        <taxon>Eukaryota</taxon>
        <taxon>Sar</taxon>
        <taxon>Stramenopiles</taxon>
        <taxon>Ochrophyta</taxon>
        <taxon>PX clade</taxon>
        <taxon>Phaeophyceae</taxon>
        <taxon>Ectocarpales</taxon>
        <taxon>Ectocarpaceae</taxon>
        <taxon>Ectocarpus</taxon>
    </lineage>
</organism>
<dbReference type="EMBL" id="FN649743">
    <property type="protein sequence ID" value="CBJ48699.1"/>
    <property type="molecule type" value="Genomic_DNA"/>
</dbReference>
<accession>D7G1X3</accession>
<evidence type="ECO:0000313" key="1">
    <source>
        <dbReference type="EMBL" id="CBJ48699.1"/>
    </source>
</evidence>
<proteinExistence type="predicted"/>
<dbReference type="InParanoid" id="D7G1X3"/>
<dbReference type="Proteomes" id="UP000002630">
    <property type="component" value="Linkage Group LG18"/>
</dbReference>